<reference evidence="1" key="1">
    <citation type="submission" date="2020-10" db="EMBL/GenBank/DDBJ databases">
        <title>The Whole-Genome Sequence of Metschnikowia persimmonesis, a Novel Endophytic Yeast Species Isolated from Medicinal Plant Diospyros kaki Thumb.</title>
        <authorList>
            <person name="Rahmat E."/>
            <person name="Kang Y."/>
        </authorList>
    </citation>
    <scope>NUCLEOTIDE SEQUENCE</scope>
    <source>
        <strain evidence="1">KIOM G15050</strain>
    </source>
</reference>
<dbReference type="OrthoDB" id="4067583at2759"/>
<accession>A0A8H7GWD8</accession>
<name>A0A8H7GWD8_9ASCO</name>
<comment type="caution">
    <text evidence="1">The sequence shown here is derived from an EMBL/GenBank/DDBJ whole genome shotgun (WGS) entry which is preliminary data.</text>
</comment>
<protein>
    <submittedName>
        <fullName evidence="1">Uncharacterized protein</fullName>
    </submittedName>
</protein>
<keyword evidence="2" id="KW-1185">Reference proteome</keyword>
<proteinExistence type="predicted"/>
<organism evidence="1 2">
    <name type="scientific">Metschnikowia pulcherrima</name>
    <dbReference type="NCBI Taxonomy" id="27326"/>
    <lineage>
        <taxon>Eukaryota</taxon>
        <taxon>Fungi</taxon>
        <taxon>Dikarya</taxon>
        <taxon>Ascomycota</taxon>
        <taxon>Saccharomycotina</taxon>
        <taxon>Pichiomycetes</taxon>
        <taxon>Metschnikowiaceae</taxon>
        <taxon>Metschnikowia</taxon>
    </lineage>
</organism>
<dbReference type="EMBL" id="JACBPP010000001">
    <property type="protein sequence ID" value="KAF8004683.1"/>
    <property type="molecule type" value="Genomic_DNA"/>
</dbReference>
<gene>
    <name evidence="1" type="ORF">HF325_000140</name>
</gene>
<evidence type="ECO:0000313" key="2">
    <source>
        <dbReference type="Proteomes" id="UP000649328"/>
    </source>
</evidence>
<dbReference type="Proteomes" id="UP000649328">
    <property type="component" value="Unassembled WGS sequence"/>
</dbReference>
<evidence type="ECO:0000313" key="1">
    <source>
        <dbReference type="EMBL" id="KAF8004683.1"/>
    </source>
</evidence>
<sequence>MNGTVIGEEFELLNLPMQEKQLIEKVIDSLSRLTLDMVTDNNRYAIGLERLEKAHRVLEGFL</sequence>
<dbReference type="AlphaFoldDB" id="A0A8H7GWD8"/>